<protein>
    <submittedName>
        <fullName evidence="1">Uncharacterized protein</fullName>
    </submittedName>
</protein>
<proteinExistence type="predicted"/>
<comment type="caution">
    <text evidence="1">The sequence shown here is derived from an EMBL/GenBank/DDBJ whole genome shotgun (WGS) entry which is preliminary data.</text>
</comment>
<accession>A0ABD2B557</accession>
<dbReference type="EMBL" id="JAYRBN010000100">
    <property type="protein sequence ID" value="KAL2727867.1"/>
    <property type="molecule type" value="Genomic_DNA"/>
</dbReference>
<keyword evidence="2" id="KW-1185">Reference proteome</keyword>
<evidence type="ECO:0000313" key="2">
    <source>
        <dbReference type="Proteomes" id="UP001607303"/>
    </source>
</evidence>
<dbReference type="AlphaFoldDB" id="A0ABD2B557"/>
<reference evidence="1 2" key="1">
    <citation type="journal article" date="2024" name="Ann. Entomol. Soc. Am.">
        <title>Genomic analyses of the southern and eastern yellowjacket wasps (Hymenoptera: Vespidae) reveal evolutionary signatures of social life.</title>
        <authorList>
            <person name="Catto M.A."/>
            <person name="Caine P.B."/>
            <person name="Orr S.E."/>
            <person name="Hunt B.G."/>
            <person name="Goodisman M.A.D."/>
        </authorList>
    </citation>
    <scope>NUCLEOTIDE SEQUENCE [LARGE SCALE GENOMIC DNA]</scope>
    <source>
        <strain evidence="1">232</strain>
        <tissue evidence="1">Head and thorax</tissue>
    </source>
</reference>
<evidence type="ECO:0000313" key="1">
    <source>
        <dbReference type="EMBL" id="KAL2727867.1"/>
    </source>
</evidence>
<name>A0ABD2B557_VESMC</name>
<gene>
    <name evidence="1" type="ORF">V1477_017143</name>
</gene>
<organism evidence="1 2">
    <name type="scientific">Vespula maculifrons</name>
    <name type="common">Eastern yellow jacket</name>
    <name type="synonym">Wasp</name>
    <dbReference type="NCBI Taxonomy" id="7453"/>
    <lineage>
        <taxon>Eukaryota</taxon>
        <taxon>Metazoa</taxon>
        <taxon>Ecdysozoa</taxon>
        <taxon>Arthropoda</taxon>
        <taxon>Hexapoda</taxon>
        <taxon>Insecta</taxon>
        <taxon>Pterygota</taxon>
        <taxon>Neoptera</taxon>
        <taxon>Endopterygota</taxon>
        <taxon>Hymenoptera</taxon>
        <taxon>Apocrita</taxon>
        <taxon>Aculeata</taxon>
        <taxon>Vespoidea</taxon>
        <taxon>Vespidae</taxon>
        <taxon>Vespinae</taxon>
        <taxon>Vespula</taxon>
    </lineage>
</organism>
<dbReference type="Proteomes" id="UP001607303">
    <property type="component" value="Unassembled WGS sequence"/>
</dbReference>
<sequence length="197" mass="21497">MAGTRPGHVLIFFEQHLPALFSVTASPSARPRKAPASASAAAADADAAVDSGNVTNGRRVVGNIFIHHNVVRLDIKYLGTSLCPICPEKSPIVGRPLASNDEELYETNTPGLVTRNHNMLLVPEDRSSCRALAFMNNTRERDFPLARETNKISNRIHCDAPGTSNYEVACNHDVLGRFRPCKQPDETEVPKSAKRLA</sequence>